<evidence type="ECO:0000313" key="2">
    <source>
        <dbReference type="EMBL" id="SFT38151.1"/>
    </source>
</evidence>
<accession>A0AAX2ELK7</accession>
<dbReference type="Proteomes" id="UP000198760">
    <property type="component" value="Unassembled WGS sequence"/>
</dbReference>
<dbReference type="EMBL" id="FPAV01000001">
    <property type="protein sequence ID" value="SFT38151.1"/>
    <property type="molecule type" value="Genomic_DNA"/>
</dbReference>
<dbReference type="GeneID" id="66393877"/>
<reference evidence="3 4" key="1">
    <citation type="submission" date="2016-10" db="EMBL/GenBank/DDBJ databases">
        <authorList>
            <person name="Varghese N."/>
            <person name="Submissions S."/>
        </authorList>
    </citation>
    <scope>NUCLEOTIDE SEQUENCE [LARGE SCALE GENOMIC DNA]</scope>
    <source>
        <strain evidence="2 3">NFIX06</strain>
        <strain evidence="1 4">NFIX08</strain>
    </source>
</reference>
<protein>
    <submittedName>
        <fullName evidence="1">Uncharacterized protein</fullName>
    </submittedName>
</protein>
<comment type="caution">
    <text evidence="1">The sequence shown here is derived from an EMBL/GenBank/DDBJ whole genome shotgun (WGS) entry which is preliminary data.</text>
</comment>
<dbReference type="AlphaFoldDB" id="A0AAX2ELK7"/>
<name>A0AAX2ELK7_9ENTR</name>
<dbReference type="RefSeq" id="WP_007373559.1">
    <property type="nucleotide sequence ID" value="NZ_CABVLS010000011.1"/>
</dbReference>
<keyword evidence="3" id="KW-1185">Reference proteome</keyword>
<dbReference type="EMBL" id="FOYJ01000001">
    <property type="protein sequence ID" value="SFQ96718.1"/>
    <property type="molecule type" value="Genomic_DNA"/>
</dbReference>
<organism evidence="1 4">
    <name type="scientific">Kosakonia radicincitans</name>
    <dbReference type="NCBI Taxonomy" id="283686"/>
    <lineage>
        <taxon>Bacteria</taxon>
        <taxon>Pseudomonadati</taxon>
        <taxon>Pseudomonadota</taxon>
        <taxon>Gammaproteobacteria</taxon>
        <taxon>Enterobacterales</taxon>
        <taxon>Enterobacteriaceae</taxon>
        <taxon>Kosakonia</taxon>
    </lineage>
</organism>
<dbReference type="Proteomes" id="UP000199173">
    <property type="component" value="Unassembled WGS sequence"/>
</dbReference>
<evidence type="ECO:0000313" key="3">
    <source>
        <dbReference type="Proteomes" id="UP000198760"/>
    </source>
</evidence>
<sequence length="66" mass="7499">MEVLNSIAEEIKEKIFWMVEEDNVDVNLVVIDNDSIKIRVSLTKGASQPAIERIDINIKKLRAESS</sequence>
<proteinExistence type="predicted"/>
<evidence type="ECO:0000313" key="4">
    <source>
        <dbReference type="Proteomes" id="UP000199173"/>
    </source>
</evidence>
<gene>
    <name evidence="2" type="ORF">SAMN03159428_00287</name>
    <name evidence="1" type="ORF">SAMN03159514_00288</name>
</gene>
<evidence type="ECO:0000313" key="1">
    <source>
        <dbReference type="EMBL" id="SFQ96718.1"/>
    </source>
</evidence>